<dbReference type="Pfam" id="PF08531">
    <property type="entry name" value="Bac_rhamnosid_N"/>
    <property type="match status" value="1"/>
</dbReference>
<feature type="domain" description="Bacterial alpha-L-rhamnosidase N-terminal" evidence="6">
    <location>
        <begin position="393"/>
        <end position="552"/>
    </location>
</feature>
<evidence type="ECO:0000256" key="2">
    <source>
        <dbReference type="ARBA" id="ARBA00012652"/>
    </source>
</evidence>
<proteinExistence type="predicted"/>
<dbReference type="Gene3D" id="2.60.120.260">
    <property type="entry name" value="Galactose-binding domain-like"/>
    <property type="match status" value="2"/>
</dbReference>
<evidence type="ECO:0000259" key="6">
    <source>
        <dbReference type="Pfam" id="PF08531"/>
    </source>
</evidence>
<dbReference type="Pfam" id="PF17389">
    <property type="entry name" value="Bac_rhamnosid6H"/>
    <property type="match status" value="1"/>
</dbReference>
<dbReference type="InterPro" id="IPR035398">
    <property type="entry name" value="Bac_rhamnosid_C"/>
</dbReference>
<keyword evidence="4" id="KW-0732">Signal</keyword>
<dbReference type="InterPro" id="IPR035396">
    <property type="entry name" value="Bac_rhamnosid6H"/>
</dbReference>
<evidence type="ECO:0000259" key="7">
    <source>
        <dbReference type="Pfam" id="PF17389"/>
    </source>
</evidence>
<evidence type="ECO:0000313" key="9">
    <source>
        <dbReference type="EMBL" id="SFU84507.1"/>
    </source>
</evidence>
<dbReference type="Proteomes" id="UP000199391">
    <property type="component" value="Unassembled WGS sequence"/>
</dbReference>
<dbReference type="STRING" id="1035707.SAMN05216552_1011136"/>
<accession>A0A1I7JH42</accession>
<sequence length="1193" mass="131195">MKKLIISLFILPLLWTGAAMAAAPRVGDLRVEYTTTPIGIDIERPRFSWKMLADGQAKGQRQTAYALVVKDGGEVVWKSGKIKNDQSLNIEYAGKPLAAARRYDWSVEVWDGNDRPRQAASWFETGLSQSDAKLASWSGAKWIGGGDRDLPLYSPYLPVFKINYAMRLDQASGSTRAGFVYGANDPRLMDKVKNLHHLESAKNASFVMLEIDIAPLLSKSNAVLNIYRVGYTPKDSKDVPFKSLAIPLSVINENNKYEAHKVSLSSSLGNTRLEINGDGKENLIADLNLNPLGGDAIAFPVVADIGFHAPRGQSAAFSNVEVRNYRSPSNPLFSELLAGKPYAGIFSGSNGGVIVSNNAYRIEGGQEGRTVVADPSRNAMPMLRTSFSASRAAIARARLYVTARGIYEVHLNGKKVGNDYFNPGLTQYNRTHLYQTYDVTSLVKPGRNALGAMLGEGWWSGGATYMGQFWNFFGDRQSLLAKLVITYADGKEDVVVSDPASWQYFNDGPLRYGSLFQGEVYDASKEKLVRGWSTASYDASAWQPAVEVGLSGNISKDPSNRSHGMPPVDDYSQWRLSGQFDQPVRNVRQLQAQSVKEVRPGVFVYDMGQNMVGVPEVMLSGVAPGKKVVLRFAEVSYPDMPQYAGNQGMIMLENIRGAMAQEIYVTRGGAEVIAPRFTSHGFRYIEITGLAKALPLKSVTGRVLSSVHKLASHYETSNAKVNKLWENITWSTYGNFLSIPTDCPQRNERLGWSGDISVFSRTATYMAELPQFLRRHMLAMRDTQRDDGRFTDVAPLGGGFGGVLWGSAAITVAWESYQQYADKALAAEHYDAMKRYIDFVVAKNFDRQSGVLVQEDPTAWGNLGDWLGPEQEKNDNSLLWEAQFINDLQIMSRFAAVLGKAADAEAFDRLIAERKRFFSAHYIDPQSGKTVRSSFNQFPATKRSAGDPIDTQTSYVLPLAFDLLGDKEREAAGRHLATTVQRANHAGNGTALPPYSLMTGFIGTAWINQALSDSGRSDLAYRLLQQTSYPSWLYPVEQGATTVWERLDSYTATNGFGGNNTMNSFNHYSFGAVGAWMVDHSLGIARDEASPGFKHFILKPEADPTGGMRHAKGHYDGMYGRIESGWKRAGDKTEYTFAIPANSSATVLIPASHAGAVLIDGKAGDTPHVKFVKHEGGKAVFEVASGRYTFTAR</sequence>
<dbReference type="InterPro" id="IPR008928">
    <property type="entry name" value="6-hairpin_glycosidase_sf"/>
</dbReference>
<dbReference type="Pfam" id="PF17390">
    <property type="entry name" value="Bac_rhamnosid_C"/>
    <property type="match status" value="1"/>
</dbReference>
<evidence type="ECO:0000256" key="4">
    <source>
        <dbReference type="SAM" id="SignalP"/>
    </source>
</evidence>
<evidence type="ECO:0000313" key="10">
    <source>
        <dbReference type="Proteomes" id="UP000199391"/>
    </source>
</evidence>
<reference evidence="10" key="1">
    <citation type="submission" date="2016-10" db="EMBL/GenBank/DDBJ databases">
        <authorList>
            <person name="Varghese N."/>
            <person name="Submissions S."/>
        </authorList>
    </citation>
    <scope>NUCLEOTIDE SEQUENCE [LARGE SCALE GENOMIC DNA]</scope>
    <source>
        <strain evidence="10">CGMCC 1.11014</strain>
    </source>
</reference>
<evidence type="ECO:0000259" key="8">
    <source>
        <dbReference type="Pfam" id="PF17390"/>
    </source>
</evidence>
<feature type="domain" description="Alpha-L-rhamnosidase concanavalin-like" evidence="5">
    <location>
        <begin position="597"/>
        <end position="704"/>
    </location>
</feature>
<evidence type="ECO:0000256" key="3">
    <source>
        <dbReference type="ARBA" id="ARBA00022801"/>
    </source>
</evidence>
<dbReference type="PIRSF" id="PIRSF010631">
    <property type="entry name" value="A-rhamnsds"/>
    <property type="match status" value="1"/>
</dbReference>
<dbReference type="PANTHER" id="PTHR33307:SF6">
    <property type="entry name" value="ALPHA-RHAMNOSIDASE (EUROFUNG)-RELATED"/>
    <property type="match status" value="1"/>
</dbReference>
<dbReference type="InterPro" id="IPR016007">
    <property type="entry name" value="Alpha_rhamnosid"/>
</dbReference>
<dbReference type="SUPFAM" id="SSF48208">
    <property type="entry name" value="Six-hairpin glycosidases"/>
    <property type="match status" value="1"/>
</dbReference>
<dbReference type="Pfam" id="PF05592">
    <property type="entry name" value="Bac_rhamnosid"/>
    <property type="match status" value="1"/>
</dbReference>
<keyword evidence="10" id="KW-1185">Reference proteome</keyword>
<dbReference type="InterPro" id="IPR012341">
    <property type="entry name" value="6hp_glycosidase-like_sf"/>
</dbReference>
<feature type="chain" id="PRO_5011619501" description="alpha-L-rhamnosidase" evidence="4">
    <location>
        <begin position="22"/>
        <end position="1193"/>
    </location>
</feature>
<dbReference type="Gene3D" id="2.60.40.10">
    <property type="entry name" value="Immunoglobulins"/>
    <property type="match status" value="1"/>
</dbReference>
<protein>
    <recommendedName>
        <fullName evidence="2">alpha-L-rhamnosidase</fullName>
        <ecNumber evidence="2">3.2.1.40</ecNumber>
    </recommendedName>
</protein>
<dbReference type="InterPro" id="IPR013783">
    <property type="entry name" value="Ig-like_fold"/>
</dbReference>
<dbReference type="InterPro" id="IPR008902">
    <property type="entry name" value="Rhamnosid_concanavalin"/>
</dbReference>
<dbReference type="GO" id="GO:0005975">
    <property type="term" value="P:carbohydrate metabolic process"/>
    <property type="evidence" value="ECO:0007669"/>
    <property type="project" value="InterPro"/>
</dbReference>
<name>A0A1I7JH42_9BURK</name>
<dbReference type="AlphaFoldDB" id="A0A1I7JH42"/>
<dbReference type="OrthoDB" id="9761045at2"/>
<dbReference type="Gene3D" id="2.60.420.10">
    <property type="entry name" value="Maltose phosphorylase, domain 3"/>
    <property type="match status" value="1"/>
</dbReference>
<feature type="signal peptide" evidence="4">
    <location>
        <begin position="1"/>
        <end position="21"/>
    </location>
</feature>
<keyword evidence="3" id="KW-0378">Hydrolase</keyword>
<evidence type="ECO:0000256" key="1">
    <source>
        <dbReference type="ARBA" id="ARBA00001445"/>
    </source>
</evidence>
<feature type="domain" description="Alpha-L-rhamnosidase C-terminal" evidence="8">
    <location>
        <begin position="1084"/>
        <end position="1155"/>
    </location>
</feature>
<dbReference type="Pfam" id="PF25788">
    <property type="entry name" value="Ig_Rha78A_N"/>
    <property type="match status" value="1"/>
</dbReference>
<feature type="domain" description="Alpha-L-rhamnosidase six-hairpin glycosidase" evidence="7">
    <location>
        <begin position="712"/>
        <end position="1078"/>
    </location>
</feature>
<dbReference type="EC" id="3.2.1.40" evidence="2"/>
<evidence type="ECO:0000259" key="5">
    <source>
        <dbReference type="Pfam" id="PF05592"/>
    </source>
</evidence>
<dbReference type="Gene3D" id="1.50.10.10">
    <property type="match status" value="1"/>
</dbReference>
<organism evidence="9 10">
    <name type="scientific">Pseudoduganella namucuonensis</name>
    <dbReference type="NCBI Taxonomy" id="1035707"/>
    <lineage>
        <taxon>Bacteria</taxon>
        <taxon>Pseudomonadati</taxon>
        <taxon>Pseudomonadota</taxon>
        <taxon>Betaproteobacteria</taxon>
        <taxon>Burkholderiales</taxon>
        <taxon>Oxalobacteraceae</taxon>
        <taxon>Telluria group</taxon>
        <taxon>Pseudoduganella</taxon>
    </lineage>
</organism>
<comment type="catalytic activity">
    <reaction evidence="1">
        <text>Hydrolysis of terminal non-reducing alpha-L-rhamnose residues in alpha-L-rhamnosides.</text>
        <dbReference type="EC" id="3.2.1.40"/>
    </reaction>
</comment>
<dbReference type="InterPro" id="IPR013737">
    <property type="entry name" value="Bac_rhamnosid_N"/>
</dbReference>
<dbReference type="GO" id="GO:0030596">
    <property type="term" value="F:alpha-L-rhamnosidase activity"/>
    <property type="evidence" value="ECO:0007669"/>
    <property type="project" value="UniProtKB-EC"/>
</dbReference>
<dbReference type="PANTHER" id="PTHR33307">
    <property type="entry name" value="ALPHA-RHAMNOSIDASE (EUROFUNG)"/>
    <property type="match status" value="1"/>
</dbReference>
<gene>
    <name evidence="9" type="ORF">SAMN05216552_1011136</name>
</gene>
<dbReference type="EMBL" id="FPBO01000011">
    <property type="protein sequence ID" value="SFU84507.1"/>
    <property type="molecule type" value="Genomic_DNA"/>
</dbReference>